<gene>
    <name evidence="1" type="ORF">CEXT_379581</name>
</gene>
<sequence length="117" mass="14062">MGEEKKILEEREEEKSTFRVLFNLSEHHSVLCEEVRHVHRSLNHTAWIVLCEEVCHVHRSLVSPLRLTTERKLTFFTIQLMMLIPRVICDMRLFFKVLHFLTILERFSFLLRKTAGR</sequence>
<keyword evidence="2" id="KW-1185">Reference proteome</keyword>
<dbReference type="Proteomes" id="UP001054945">
    <property type="component" value="Unassembled WGS sequence"/>
</dbReference>
<comment type="caution">
    <text evidence="1">The sequence shown here is derived from an EMBL/GenBank/DDBJ whole genome shotgun (WGS) entry which is preliminary data.</text>
</comment>
<accession>A0AAV4VGH4</accession>
<name>A0AAV4VGH4_CAEEX</name>
<dbReference type="EMBL" id="BPLR01014528">
    <property type="protein sequence ID" value="GIY69407.1"/>
    <property type="molecule type" value="Genomic_DNA"/>
</dbReference>
<proteinExistence type="predicted"/>
<dbReference type="AlphaFoldDB" id="A0AAV4VGH4"/>
<organism evidence="1 2">
    <name type="scientific">Caerostris extrusa</name>
    <name type="common">Bark spider</name>
    <name type="synonym">Caerostris bankana</name>
    <dbReference type="NCBI Taxonomy" id="172846"/>
    <lineage>
        <taxon>Eukaryota</taxon>
        <taxon>Metazoa</taxon>
        <taxon>Ecdysozoa</taxon>
        <taxon>Arthropoda</taxon>
        <taxon>Chelicerata</taxon>
        <taxon>Arachnida</taxon>
        <taxon>Araneae</taxon>
        <taxon>Araneomorphae</taxon>
        <taxon>Entelegynae</taxon>
        <taxon>Araneoidea</taxon>
        <taxon>Araneidae</taxon>
        <taxon>Caerostris</taxon>
    </lineage>
</organism>
<evidence type="ECO:0000313" key="1">
    <source>
        <dbReference type="EMBL" id="GIY69407.1"/>
    </source>
</evidence>
<reference evidence="1 2" key="1">
    <citation type="submission" date="2021-06" db="EMBL/GenBank/DDBJ databases">
        <title>Caerostris extrusa draft genome.</title>
        <authorList>
            <person name="Kono N."/>
            <person name="Arakawa K."/>
        </authorList>
    </citation>
    <scope>NUCLEOTIDE SEQUENCE [LARGE SCALE GENOMIC DNA]</scope>
</reference>
<protein>
    <submittedName>
        <fullName evidence="1">Uncharacterized protein</fullName>
    </submittedName>
</protein>
<evidence type="ECO:0000313" key="2">
    <source>
        <dbReference type="Proteomes" id="UP001054945"/>
    </source>
</evidence>